<keyword evidence="3" id="KW-1185">Reference proteome</keyword>
<dbReference type="AlphaFoldDB" id="A0A9Q0K214"/>
<feature type="signal peptide" evidence="1">
    <location>
        <begin position="1"/>
        <end position="17"/>
    </location>
</feature>
<evidence type="ECO:0000256" key="1">
    <source>
        <dbReference type="SAM" id="SignalP"/>
    </source>
</evidence>
<dbReference type="Proteomes" id="UP001141806">
    <property type="component" value="Unassembled WGS sequence"/>
</dbReference>
<comment type="caution">
    <text evidence="2">The sequence shown here is derived from an EMBL/GenBank/DDBJ whole genome shotgun (WGS) entry which is preliminary data.</text>
</comment>
<feature type="chain" id="PRO_5040300129" evidence="1">
    <location>
        <begin position="18"/>
        <end position="160"/>
    </location>
</feature>
<name>A0A9Q0K214_9MAGN</name>
<proteinExistence type="predicted"/>
<dbReference type="EMBL" id="JAMYWD010000009">
    <property type="protein sequence ID" value="KAJ4960919.1"/>
    <property type="molecule type" value="Genomic_DNA"/>
</dbReference>
<sequence length="160" mass="17822">MLLGLVVLVPRFLPSPAMPSTAGGGDLNCFENRIDSMIFFSDLRSSSHFSSAPNNFCHLSVADSGDTTGISSNAISHATTECGWEEFSGKLTEFDRRISTANAGFRGTSQENLRRYFGFEEMRIRRLTVPSERRRLFVTMERMLSAIFVFHGSTGDLRLP</sequence>
<evidence type="ECO:0000313" key="2">
    <source>
        <dbReference type="EMBL" id="KAJ4960919.1"/>
    </source>
</evidence>
<evidence type="ECO:0000313" key="3">
    <source>
        <dbReference type="Proteomes" id="UP001141806"/>
    </source>
</evidence>
<accession>A0A9Q0K214</accession>
<protein>
    <submittedName>
        <fullName evidence="2">Uncharacterized protein</fullName>
    </submittedName>
</protein>
<gene>
    <name evidence="2" type="ORF">NE237_020829</name>
</gene>
<organism evidence="2 3">
    <name type="scientific">Protea cynaroides</name>
    <dbReference type="NCBI Taxonomy" id="273540"/>
    <lineage>
        <taxon>Eukaryota</taxon>
        <taxon>Viridiplantae</taxon>
        <taxon>Streptophyta</taxon>
        <taxon>Embryophyta</taxon>
        <taxon>Tracheophyta</taxon>
        <taxon>Spermatophyta</taxon>
        <taxon>Magnoliopsida</taxon>
        <taxon>Proteales</taxon>
        <taxon>Proteaceae</taxon>
        <taxon>Protea</taxon>
    </lineage>
</organism>
<keyword evidence="1" id="KW-0732">Signal</keyword>
<reference evidence="2" key="1">
    <citation type="journal article" date="2023" name="Plant J.">
        <title>The genome of the king protea, Protea cynaroides.</title>
        <authorList>
            <person name="Chang J."/>
            <person name="Duong T.A."/>
            <person name="Schoeman C."/>
            <person name="Ma X."/>
            <person name="Roodt D."/>
            <person name="Barker N."/>
            <person name="Li Z."/>
            <person name="Van de Peer Y."/>
            <person name="Mizrachi E."/>
        </authorList>
    </citation>
    <scope>NUCLEOTIDE SEQUENCE</scope>
    <source>
        <tissue evidence="2">Young leaves</tissue>
    </source>
</reference>